<protein>
    <submittedName>
        <fullName evidence="1">Uncharacterized protein</fullName>
    </submittedName>
</protein>
<reference evidence="1 2" key="1">
    <citation type="submission" date="2017-09" db="EMBL/GenBank/DDBJ databases">
        <title>Sphingomonas ginsenosidimutans KACC 14949, whole genome shotgun sequence.</title>
        <authorList>
            <person name="Feng G."/>
            <person name="Zhu H."/>
        </authorList>
    </citation>
    <scope>NUCLEOTIDE SEQUENCE [LARGE SCALE GENOMIC DNA]</scope>
    <source>
        <strain evidence="1 2">KACC 14949</strain>
    </source>
</reference>
<sequence>MIHQQPDAWSAADPVGIDDDDYDRAAATVAAAANTTAWQCLAGFGVGLALCLAADLIRGTHHLAALIGLAS</sequence>
<dbReference type="RefSeq" id="WP_096612486.1">
    <property type="nucleotide sequence ID" value="NZ_NWVD01000004.1"/>
</dbReference>
<name>A0A2A4HYF5_9SPHN</name>
<keyword evidence="2" id="KW-1185">Reference proteome</keyword>
<dbReference type="Proteomes" id="UP000218784">
    <property type="component" value="Unassembled WGS sequence"/>
</dbReference>
<accession>A0A2A4HYF5</accession>
<gene>
    <name evidence="1" type="ORF">COA17_11220</name>
</gene>
<evidence type="ECO:0000313" key="2">
    <source>
        <dbReference type="Proteomes" id="UP000218784"/>
    </source>
</evidence>
<organism evidence="1 2">
    <name type="scientific">Sphingomonas ginsenosidimutans</name>
    <dbReference type="NCBI Taxonomy" id="862134"/>
    <lineage>
        <taxon>Bacteria</taxon>
        <taxon>Pseudomonadati</taxon>
        <taxon>Pseudomonadota</taxon>
        <taxon>Alphaproteobacteria</taxon>
        <taxon>Sphingomonadales</taxon>
        <taxon>Sphingomonadaceae</taxon>
        <taxon>Sphingomonas</taxon>
    </lineage>
</organism>
<proteinExistence type="predicted"/>
<evidence type="ECO:0000313" key="1">
    <source>
        <dbReference type="EMBL" id="PCG08718.1"/>
    </source>
</evidence>
<dbReference type="EMBL" id="NWVD01000004">
    <property type="protein sequence ID" value="PCG08718.1"/>
    <property type="molecule type" value="Genomic_DNA"/>
</dbReference>
<dbReference type="AlphaFoldDB" id="A0A2A4HYF5"/>
<comment type="caution">
    <text evidence="1">The sequence shown here is derived from an EMBL/GenBank/DDBJ whole genome shotgun (WGS) entry which is preliminary data.</text>
</comment>